<dbReference type="PANTHER" id="PTHR43303:SF4">
    <property type="entry name" value="NADPH DEHYDROGENASE C23G7.10C-RELATED"/>
    <property type="match status" value="1"/>
</dbReference>
<keyword evidence="2" id="KW-0285">Flavoprotein</keyword>
<dbReference type="SUPFAM" id="SSF51395">
    <property type="entry name" value="FMN-linked oxidoreductases"/>
    <property type="match status" value="1"/>
</dbReference>
<comment type="cofactor">
    <cofactor evidence="1">
        <name>FMN</name>
        <dbReference type="ChEBI" id="CHEBI:58210"/>
    </cofactor>
</comment>
<gene>
    <name evidence="7" type="ORF">BHE90_012336</name>
</gene>
<protein>
    <recommendedName>
        <fullName evidence="6">NADH:flavin oxidoreductase/NADH oxidase N-terminal domain-containing protein</fullName>
    </recommendedName>
</protein>
<sequence>MNWASAITKNMISRAVKAGIDVVEIHAAHGHLTHQFSSPISNQRNNNVRFLLEITDLVRAVIPEDMPLFVRISGTGWFDSMKDESPESWTVADLLKVGTYPSWASTFWRSAPGGVHPKQSISINRTQYQVSFALEIPKGVKGKMIVSAIRGISTATIAEVVLQ</sequence>
<keyword evidence="5" id="KW-0560">Oxidoreductase</keyword>
<keyword evidence="4" id="KW-0521">NADP</keyword>
<dbReference type="Gene3D" id="3.20.20.70">
    <property type="entry name" value="Aldolase class I"/>
    <property type="match status" value="1"/>
</dbReference>
<proteinExistence type="predicted"/>
<reference evidence="7 8" key="1">
    <citation type="submission" date="2017-06" db="EMBL/GenBank/DDBJ databases">
        <title>Comparative genomic analysis of Ambrosia Fusariam Clade fungi.</title>
        <authorList>
            <person name="Stajich J.E."/>
            <person name="Carrillo J."/>
            <person name="Kijimoto T."/>
            <person name="Eskalen A."/>
            <person name="O'Donnell K."/>
            <person name="Kasson M."/>
        </authorList>
    </citation>
    <scope>NUCLEOTIDE SEQUENCE [LARGE SCALE GENOMIC DNA]</scope>
    <source>
        <strain evidence="7 8">UCR1854</strain>
    </source>
</reference>
<dbReference type="InterPro" id="IPR044152">
    <property type="entry name" value="YqjM-like"/>
</dbReference>
<evidence type="ECO:0000259" key="6">
    <source>
        <dbReference type="Pfam" id="PF00724"/>
    </source>
</evidence>
<feature type="domain" description="NADH:flavin oxidoreductase/NADH oxidase N-terminal" evidence="6">
    <location>
        <begin position="13"/>
        <end position="87"/>
    </location>
</feature>
<dbReference type="GO" id="GO:0050661">
    <property type="term" value="F:NADP binding"/>
    <property type="evidence" value="ECO:0007669"/>
    <property type="project" value="InterPro"/>
</dbReference>
<dbReference type="GO" id="GO:0003959">
    <property type="term" value="F:NADPH dehydrogenase activity"/>
    <property type="evidence" value="ECO:0007669"/>
    <property type="project" value="InterPro"/>
</dbReference>
<evidence type="ECO:0000256" key="3">
    <source>
        <dbReference type="ARBA" id="ARBA00022643"/>
    </source>
</evidence>
<name>A0A430LBX8_9HYPO</name>
<evidence type="ECO:0000256" key="2">
    <source>
        <dbReference type="ARBA" id="ARBA00022630"/>
    </source>
</evidence>
<dbReference type="PANTHER" id="PTHR43303">
    <property type="entry name" value="NADPH DEHYDROGENASE C23G7.10C-RELATED"/>
    <property type="match status" value="1"/>
</dbReference>
<dbReference type="Pfam" id="PF00724">
    <property type="entry name" value="Oxidored_FMN"/>
    <property type="match status" value="1"/>
</dbReference>
<dbReference type="InterPro" id="IPR001155">
    <property type="entry name" value="OxRdtase_FMN_N"/>
</dbReference>
<keyword evidence="3" id="KW-0288">FMN</keyword>
<evidence type="ECO:0000313" key="7">
    <source>
        <dbReference type="EMBL" id="RTE73243.1"/>
    </source>
</evidence>
<accession>A0A430LBX8</accession>
<comment type="caution">
    <text evidence="7">The sequence shown here is derived from an EMBL/GenBank/DDBJ whole genome shotgun (WGS) entry which is preliminary data.</text>
</comment>
<dbReference type="InterPro" id="IPR013785">
    <property type="entry name" value="Aldolase_TIM"/>
</dbReference>
<organism evidence="7 8">
    <name type="scientific">Fusarium euwallaceae</name>
    <dbReference type="NCBI Taxonomy" id="1147111"/>
    <lineage>
        <taxon>Eukaryota</taxon>
        <taxon>Fungi</taxon>
        <taxon>Dikarya</taxon>
        <taxon>Ascomycota</taxon>
        <taxon>Pezizomycotina</taxon>
        <taxon>Sordariomycetes</taxon>
        <taxon>Hypocreomycetidae</taxon>
        <taxon>Hypocreales</taxon>
        <taxon>Nectriaceae</taxon>
        <taxon>Fusarium</taxon>
        <taxon>Fusarium solani species complex</taxon>
    </lineage>
</organism>
<dbReference type="AlphaFoldDB" id="A0A430LBX8"/>
<dbReference type="Proteomes" id="UP000287124">
    <property type="component" value="Unassembled WGS sequence"/>
</dbReference>
<evidence type="ECO:0000256" key="4">
    <source>
        <dbReference type="ARBA" id="ARBA00022857"/>
    </source>
</evidence>
<dbReference type="GO" id="GO:0010181">
    <property type="term" value="F:FMN binding"/>
    <property type="evidence" value="ECO:0007669"/>
    <property type="project" value="InterPro"/>
</dbReference>
<dbReference type="EMBL" id="MIKF01000272">
    <property type="protein sequence ID" value="RTE73243.1"/>
    <property type="molecule type" value="Genomic_DNA"/>
</dbReference>
<keyword evidence="8" id="KW-1185">Reference proteome</keyword>
<evidence type="ECO:0000313" key="8">
    <source>
        <dbReference type="Proteomes" id="UP000287124"/>
    </source>
</evidence>
<evidence type="ECO:0000256" key="1">
    <source>
        <dbReference type="ARBA" id="ARBA00001917"/>
    </source>
</evidence>
<evidence type="ECO:0000256" key="5">
    <source>
        <dbReference type="ARBA" id="ARBA00023002"/>
    </source>
</evidence>